<comment type="caution">
    <text evidence="1">The sequence shown here is derived from an EMBL/GenBank/DDBJ whole genome shotgun (WGS) entry which is preliminary data.</text>
</comment>
<dbReference type="EMBL" id="JABWDY010029308">
    <property type="protein sequence ID" value="KAF5186438.1"/>
    <property type="molecule type" value="Genomic_DNA"/>
</dbReference>
<dbReference type="AlphaFoldDB" id="A0A7J6VPF8"/>
<gene>
    <name evidence="1" type="ORF">FRX31_023975</name>
</gene>
<organism evidence="1 2">
    <name type="scientific">Thalictrum thalictroides</name>
    <name type="common">Rue-anemone</name>
    <name type="synonym">Anemone thalictroides</name>
    <dbReference type="NCBI Taxonomy" id="46969"/>
    <lineage>
        <taxon>Eukaryota</taxon>
        <taxon>Viridiplantae</taxon>
        <taxon>Streptophyta</taxon>
        <taxon>Embryophyta</taxon>
        <taxon>Tracheophyta</taxon>
        <taxon>Spermatophyta</taxon>
        <taxon>Magnoliopsida</taxon>
        <taxon>Ranunculales</taxon>
        <taxon>Ranunculaceae</taxon>
        <taxon>Thalictroideae</taxon>
        <taxon>Thalictrum</taxon>
    </lineage>
</organism>
<proteinExistence type="predicted"/>
<reference evidence="1 2" key="1">
    <citation type="submission" date="2020-06" db="EMBL/GenBank/DDBJ databases">
        <title>Transcriptomic and genomic resources for Thalictrum thalictroides and T. hernandezii: Facilitating candidate gene discovery in an emerging model plant lineage.</title>
        <authorList>
            <person name="Arias T."/>
            <person name="Riano-Pachon D.M."/>
            <person name="Di Stilio V.S."/>
        </authorList>
    </citation>
    <scope>NUCLEOTIDE SEQUENCE [LARGE SCALE GENOMIC DNA]</scope>
    <source>
        <strain evidence="2">cv. WT478/WT964</strain>
        <tissue evidence="1">Leaves</tissue>
    </source>
</reference>
<name>A0A7J6VPF8_THATH</name>
<keyword evidence="2" id="KW-1185">Reference proteome</keyword>
<sequence length="74" mass="8487">MTINMEGWVIAVELVDQKDIERERRRSDNREEMEEDVDDEVAKIKGACFEDLYRDFSSEGSLGVSCDLWEGGLA</sequence>
<evidence type="ECO:0000313" key="2">
    <source>
        <dbReference type="Proteomes" id="UP000554482"/>
    </source>
</evidence>
<accession>A0A7J6VPF8</accession>
<dbReference type="Proteomes" id="UP000554482">
    <property type="component" value="Unassembled WGS sequence"/>
</dbReference>
<protein>
    <submittedName>
        <fullName evidence="1">Uncharacterized protein</fullName>
    </submittedName>
</protein>
<evidence type="ECO:0000313" key="1">
    <source>
        <dbReference type="EMBL" id="KAF5186438.1"/>
    </source>
</evidence>